<dbReference type="EMBL" id="LR031874">
    <property type="protein sequence ID" value="VDD21298.1"/>
    <property type="molecule type" value="Genomic_DNA"/>
</dbReference>
<accession>A0A3P6D5F0</accession>
<reference evidence="1" key="1">
    <citation type="submission" date="2018-11" db="EMBL/GenBank/DDBJ databases">
        <authorList>
            <consortium name="Genoscope - CEA"/>
            <person name="William W."/>
        </authorList>
    </citation>
    <scope>NUCLEOTIDE SEQUENCE</scope>
</reference>
<sequence>MGRTFRVYHGRDLALLEKTTGKLGLNSIRTMRMSLIPEKKLGSIARIRRRGALSIRLGAILDQ</sequence>
<dbReference type="AlphaFoldDB" id="A0A3P6D5F0"/>
<proteinExistence type="predicted"/>
<organism evidence="1">
    <name type="scientific">Brassica oleracea</name>
    <name type="common">Wild cabbage</name>
    <dbReference type="NCBI Taxonomy" id="3712"/>
    <lineage>
        <taxon>Eukaryota</taxon>
        <taxon>Viridiplantae</taxon>
        <taxon>Streptophyta</taxon>
        <taxon>Embryophyta</taxon>
        <taxon>Tracheophyta</taxon>
        <taxon>Spermatophyta</taxon>
        <taxon>Magnoliopsida</taxon>
        <taxon>eudicotyledons</taxon>
        <taxon>Gunneridae</taxon>
        <taxon>Pentapetalae</taxon>
        <taxon>rosids</taxon>
        <taxon>malvids</taxon>
        <taxon>Brassicales</taxon>
        <taxon>Brassicaceae</taxon>
        <taxon>Brassiceae</taxon>
        <taxon>Brassica</taxon>
    </lineage>
</organism>
<name>A0A3P6D5F0_BRAOL</name>
<gene>
    <name evidence="1" type="ORF">BOLC2T07658H</name>
</gene>
<evidence type="ECO:0000313" key="1">
    <source>
        <dbReference type="EMBL" id="VDD21298.1"/>
    </source>
</evidence>
<protein>
    <submittedName>
        <fullName evidence="1">Uncharacterized protein</fullName>
    </submittedName>
</protein>